<gene>
    <name evidence="1" type="ORF">JCM6294_3321</name>
</gene>
<proteinExistence type="predicted"/>
<dbReference type="EMBL" id="BAIR01000039">
    <property type="protein sequence ID" value="GAE20163.1"/>
    <property type="molecule type" value="Genomic_DNA"/>
</dbReference>
<name>W4PL38_9BACE</name>
<protein>
    <recommendedName>
        <fullName evidence="3">Tc1-like transposase DDE domain-containing protein</fullName>
    </recommendedName>
</protein>
<evidence type="ECO:0000313" key="1">
    <source>
        <dbReference type="EMBL" id="GAE20163.1"/>
    </source>
</evidence>
<organism evidence="1 2">
    <name type="scientific">Bacteroides pyogenes DSM 20611 = JCM 6294</name>
    <dbReference type="NCBI Taxonomy" id="1121100"/>
    <lineage>
        <taxon>Bacteria</taxon>
        <taxon>Pseudomonadati</taxon>
        <taxon>Bacteroidota</taxon>
        <taxon>Bacteroidia</taxon>
        <taxon>Bacteroidales</taxon>
        <taxon>Bacteroidaceae</taxon>
        <taxon>Bacteroides</taxon>
    </lineage>
</organism>
<sequence length="67" mass="7682">MSEKGILCFLPLYSLHLNLAETLWCILKRKWINLHGYANADMLFYAINRALVDIGNGVCINYSKHVV</sequence>
<dbReference type="AlphaFoldDB" id="W4PL38"/>
<dbReference type="Proteomes" id="UP000018842">
    <property type="component" value="Unassembled WGS sequence"/>
</dbReference>
<dbReference type="eggNOG" id="COG3335">
    <property type="taxonomic scope" value="Bacteria"/>
</dbReference>
<comment type="caution">
    <text evidence="1">The sequence shown here is derived from an EMBL/GenBank/DDBJ whole genome shotgun (WGS) entry which is preliminary data.</text>
</comment>
<evidence type="ECO:0000313" key="2">
    <source>
        <dbReference type="Proteomes" id="UP000018842"/>
    </source>
</evidence>
<accession>W4PL38</accession>
<reference evidence="2" key="1">
    <citation type="journal article" date="2014" name="Genome">
        <title>Draft Genome Sequences of Three Strains of Bacteroides pyogenes Isolated from a Cat and Swine.</title>
        <authorList>
            <person name="Sakamoto M."/>
            <person name="Oshima K."/>
            <person name="Suda W."/>
            <person name="Kitamura K."/>
            <person name="Iida T."/>
            <person name="Hattori M."/>
            <person name="Ohkuma M."/>
        </authorList>
    </citation>
    <scope>NUCLEOTIDE SEQUENCE [LARGE SCALE GENOMIC DNA]</scope>
    <source>
        <strain evidence="2">JCM 6294</strain>
    </source>
</reference>
<evidence type="ECO:0008006" key="3">
    <source>
        <dbReference type="Google" id="ProtNLM"/>
    </source>
</evidence>